<keyword evidence="2" id="KW-1185">Reference proteome</keyword>
<comment type="caution">
    <text evidence="1">The sequence shown here is derived from an EMBL/GenBank/DDBJ whole genome shotgun (WGS) entry which is preliminary data.</text>
</comment>
<accession>A0A3A2ZYR7</accession>
<reference evidence="2" key="1">
    <citation type="submission" date="2017-02" db="EMBL/GenBank/DDBJ databases">
        <authorList>
            <person name="Tafer H."/>
            <person name="Lopandic K."/>
        </authorList>
    </citation>
    <scope>NUCLEOTIDE SEQUENCE [LARGE SCALE GENOMIC DNA]</scope>
    <source>
        <strain evidence="2">CBS 366.77</strain>
    </source>
</reference>
<evidence type="ECO:0000313" key="2">
    <source>
        <dbReference type="Proteomes" id="UP000266188"/>
    </source>
</evidence>
<organism evidence="1 2">
    <name type="scientific">Aspergillus sclerotialis</name>
    <dbReference type="NCBI Taxonomy" id="2070753"/>
    <lineage>
        <taxon>Eukaryota</taxon>
        <taxon>Fungi</taxon>
        <taxon>Dikarya</taxon>
        <taxon>Ascomycota</taxon>
        <taxon>Pezizomycotina</taxon>
        <taxon>Eurotiomycetes</taxon>
        <taxon>Eurotiomycetidae</taxon>
        <taxon>Eurotiales</taxon>
        <taxon>Aspergillaceae</taxon>
        <taxon>Aspergillus</taxon>
        <taxon>Aspergillus subgen. Polypaecilum</taxon>
    </lineage>
</organism>
<dbReference type="PANTHER" id="PTHR43591:SF105">
    <property type="entry name" value="METHYLTRANSFERASE DOMAIN-CONTAINING PROTEIN-RELATED"/>
    <property type="match status" value="1"/>
</dbReference>
<dbReference type="STRING" id="2070753.A0A3A2ZYR7"/>
<dbReference type="Gene3D" id="3.40.50.150">
    <property type="entry name" value="Vaccinia Virus protein VP39"/>
    <property type="match status" value="1"/>
</dbReference>
<dbReference type="PANTHER" id="PTHR43591">
    <property type="entry name" value="METHYLTRANSFERASE"/>
    <property type="match status" value="1"/>
</dbReference>
<gene>
    <name evidence="1" type="ORF">PHISCL_00227</name>
</gene>
<dbReference type="GO" id="GO:0008168">
    <property type="term" value="F:methyltransferase activity"/>
    <property type="evidence" value="ECO:0007669"/>
    <property type="project" value="TreeGrafter"/>
</dbReference>
<dbReference type="AlphaFoldDB" id="A0A3A2ZYR7"/>
<evidence type="ECO:0000313" key="1">
    <source>
        <dbReference type="EMBL" id="RJE27493.1"/>
    </source>
</evidence>
<sequence>MADNSASIVVDTYSEDENYAESTVSEITSLRSSICDYVYENGRRYHAYHAGTYWGSNDEKSMEAMDVMHHVYTLLLHGRLFLAPIPNDVERVLDIGTGTGKWAIDFGDVYPSATVIGTDLSPIQPSLVPPNVRFQVDDCCDEWIYKRPFDFIHARGLYGCVADWDRFYSQSLENLRPGGYFEQVEVSPTVRSDDGSAENTKIKELGTKSTGAADEFGKSFDTVEEMKDGMERAGFADVTEHRFKLPVGPWPKDKHLKTLGRYTRLAWEESMEMWVMMLWTRVLGVL</sequence>
<dbReference type="Proteomes" id="UP000266188">
    <property type="component" value="Unassembled WGS sequence"/>
</dbReference>
<proteinExistence type="predicted"/>
<evidence type="ECO:0008006" key="3">
    <source>
        <dbReference type="Google" id="ProtNLM"/>
    </source>
</evidence>
<dbReference type="InterPro" id="IPR029063">
    <property type="entry name" value="SAM-dependent_MTases_sf"/>
</dbReference>
<dbReference type="Pfam" id="PF13489">
    <property type="entry name" value="Methyltransf_23"/>
    <property type="match status" value="1"/>
</dbReference>
<dbReference type="SUPFAM" id="SSF53335">
    <property type="entry name" value="S-adenosyl-L-methionine-dependent methyltransferases"/>
    <property type="match status" value="1"/>
</dbReference>
<dbReference type="EMBL" id="MVGC01000003">
    <property type="protein sequence ID" value="RJE27493.1"/>
    <property type="molecule type" value="Genomic_DNA"/>
</dbReference>
<protein>
    <recommendedName>
        <fullName evidence="3">Methyltransferase</fullName>
    </recommendedName>
</protein>
<name>A0A3A2ZYR7_9EURO</name>
<dbReference type="OrthoDB" id="2013972at2759"/>
<dbReference type="CDD" id="cd02440">
    <property type="entry name" value="AdoMet_MTases"/>
    <property type="match status" value="1"/>
</dbReference>